<name>A0ABY1UL43_9APIC</name>
<sequence length="101" mass="12355">MYSYMQRNINKINNVKNILLKKEWRINSHMVNDTIERNEMCLCNNDNSFILFKQSFINIFNKKQIIYEMRRDRGGTVRRKLSREKKKTQKKQKKDSTDVHK</sequence>
<proteinExistence type="predicted"/>
<accession>A0ABY1UL43</accession>
<feature type="region of interest" description="Disordered" evidence="1">
    <location>
        <begin position="73"/>
        <end position="101"/>
    </location>
</feature>
<feature type="compositionally biased region" description="Basic residues" evidence="1">
    <location>
        <begin position="76"/>
        <end position="93"/>
    </location>
</feature>
<evidence type="ECO:0000313" key="2">
    <source>
        <dbReference type="EMBL" id="SOV11207.1"/>
    </source>
</evidence>
<keyword evidence="3" id="KW-1185">Reference proteome</keyword>
<protein>
    <submittedName>
        <fullName evidence="2">Uncharacterized protein</fullName>
    </submittedName>
</protein>
<evidence type="ECO:0000256" key="1">
    <source>
        <dbReference type="SAM" id="MobiDB-lite"/>
    </source>
</evidence>
<organism evidence="2 3">
    <name type="scientific">Plasmodium gaboni</name>
    <dbReference type="NCBI Taxonomy" id="647221"/>
    <lineage>
        <taxon>Eukaryota</taxon>
        <taxon>Sar</taxon>
        <taxon>Alveolata</taxon>
        <taxon>Apicomplexa</taxon>
        <taxon>Aconoidasida</taxon>
        <taxon>Haemosporida</taxon>
        <taxon>Plasmodiidae</taxon>
        <taxon>Plasmodium</taxon>
        <taxon>Plasmodium (Laverania)</taxon>
    </lineage>
</organism>
<dbReference type="EMBL" id="LT969427">
    <property type="protein sequence ID" value="SOV11207.1"/>
    <property type="molecule type" value="Genomic_DNA"/>
</dbReference>
<reference evidence="2" key="1">
    <citation type="submission" date="2016-09" db="EMBL/GenBank/DDBJ databases">
        <authorList>
            <consortium name="Pathogen Informatics"/>
            <person name="Sun Q."/>
            <person name="Inoue M."/>
        </authorList>
    </citation>
    <scope>NUCLEOTIDE SEQUENCE</scope>
</reference>
<evidence type="ECO:0000313" key="3">
    <source>
        <dbReference type="Proteomes" id="UP000831156"/>
    </source>
</evidence>
<gene>
    <name evidence="2" type="ORF">PGABG01_0405500</name>
</gene>
<dbReference type="Proteomes" id="UP000831156">
    <property type="component" value="Chromosome 4"/>
</dbReference>